<dbReference type="SUPFAM" id="SSF53335">
    <property type="entry name" value="S-adenosyl-L-methionine-dependent methyltransferases"/>
    <property type="match status" value="1"/>
</dbReference>
<dbReference type="AlphaFoldDB" id="A0A6H1U1T5"/>
<dbReference type="Proteomes" id="UP000500857">
    <property type="component" value="Chromosome"/>
</dbReference>
<keyword evidence="1" id="KW-0489">Methyltransferase</keyword>
<dbReference type="Pfam" id="PF13489">
    <property type="entry name" value="Methyltransf_23"/>
    <property type="match status" value="1"/>
</dbReference>
<keyword evidence="1" id="KW-0808">Transferase</keyword>
<accession>A0A6H1U1T5</accession>
<dbReference type="EMBL" id="CP051167">
    <property type="protein sequence ID" value="QIZ72406.1"/>
    <property type="molecule type" value="Genomic_DNA"/>
</dbReference>
<dbReference type="GO" id="GO:0008168">
    <property type="term" value="F:methyltransferase activity"/>
    <property type="evidence" value="ECO:0007669"/>
    <property type="project" value="UniProtKB-KW"/>
</dbReference>
<keyword evidence="2" id="KW-1185">Reference proteome</keyword>
<reference evidence="1 2" key="1">
    <citation type="submission" date="2020-04" db="EMBL/GenBank/DDBJ databases">
        <authorList>
            <person name="Basu S."/>
            <person name="Maruthanayagam V."/>
            <person name="Chakraborty S."/>
            <person name="Pramanik A."/>
            <person name="Mukherjee J."/>
            <person name="Brink B."/>
        </authorList>
    </citation>
    <scope>NUCLEOTIDE SEQUENCE [LARGE SCALE GENOMIC DNA]</scope>
    <source>
        <strain evidence="1 2">AP17</strain>
    </source>
</reference>
<proteinExistence type="predicted"/>
<evidence type="ECO:0000313" key="2">
    <source>
        <dbReference type="Proteomes" id="UP000500857"/>
    </source>
</evidence>
<dbReference type="GO" id="GO:0032259">
    <property type="term" value="P:methylation"/>
    <property type="evidence" value="ECO:0007669"/>
    <property type="project" value="UniProtKB-KW"/>
</dbReference>
<dbReference type="CDD" id="cd02440">
    <property type="entry name" value="AdoMet_MTases"/>
    <property type="match status" value="1"/>
</dbReference>
<sequence length="286" mass="33308">MELKIKIPSKESRKLEQIYEHYALEKQLALRLLNSKKEERKELYTQLYDELYQTITHHPRWTRKSNAETTAWIVERRLELLQFFLKDDITYLEIGPGDCSLAIAVSQKVAKVYAVDVATEVAKHIDFPQNVEFIVSDGCSIPVPPNSVDLAYSHQLMEHLHPEDALEQLQNIYNALTPNGQYICITPNRLSGPHDISKYFEELATGFHLKEYTVSELYQLFHNVGFNKIFWIKNQKNLIVKIPLQWWSLPLIRLAEMALQILPFSWRNKIANTPLLFRGMTIVGIK</sequence>
<dbReference type="InterPro" id="IPR029063">
    <property type="entry name" value="SAM-dependent_MTases_sf"/>
</dbReference>
<dbReference type="Gene3D" id="3.40.50.150">
    <property type="entry name" value="Vaccinia Virus protein VP39"/>
    <property type="match status" value="1"/>
</dbReference>
<name>A0A6H1U1T5_9CYAN</name>
<gene>
    <name evidence="1" type="ORF">HCG48_18950</name>
</gene>
<evidence type="ECO:0000313" key="1">
    <source>
        <dbReference type="EMBL" id="QIZ72406.1"/>
    </source>
</evidence>
<dbReference type="RefSeq" id="WP_168570555.1">
    <property type="nucleotide sequence ID" value="NZ_CP051167.1"/>
</dbReference>
<organism evidence="1 2">
    <name type="scientific">Oxynema aestuarii AP17</name>
    <dbReference type="NCBI Taxonomy" id="2064643"/>
    <lineage>
        <taxon>Bacteria</taxon>
        <taxon>Bacillati</taxon>
        <taxon>Cyanobacteriota</taxon>
        <taxon>Cyanophyceae</taxon>
        <taxon>Oscillatoriophycideae</taxon>
        <taxon>Oscillatoriales</taxon>
        <taxon>Oscillatoriaceae</taxon>
        <taxon>Oxynema</taxon>
        <taxon>Oxynema aestuarii</taxon>
    </lineage>
</organism>
<protein>
    <submittedName>
        <fullName evidence="1">Class I SAM-dependent methyltransferase</fullName>
    </submittedName>
</protein>
<dbReference type="KEGG" id="oxy:HCG48_18950"/>
<dbReference type="PANTHER" id="PTHR43861">
    <property type="entry name" value="TRANS-ACONITATE 2-METHYLTRANSFERASE-RELATED"/>
    <property type="match status" value="1"/>
</dbReference>